<evidence type="ECO:0000256" key="1">
    <source>
        <dbReference type="SAM" id="MobiDB-lite"/>
    </source>
</evidence>
<dbReference type="GO" id="GO:0008374">
    <property type="term" value="F:O-acyltransferase activity"/>
    <property type="evidence" value="ECO:0007669"/>
    <property type="project" value="InterPro"/>
</dbReference>
<dbReference type="Gene3D" id="3.40.50.1820">
    <property type="entry name" value="alpha/beta hydrolase"/>
    <property type="match status" value="2"/>
</dbReference>
<feature type="compositionally biased region" description="Basic and acidic residues" evidence="1">
    <location>
        <begin position="36"/>
        <end position="58"/>
    </location>
</feature>
<evidence type="ECO:0000313" key="2">
    <source>
        <dbReference type="EMBL" id="KAF8722233.1"/>
    </source>
</evidence>
<keyword evidence="3" id="KW-1185">Reference proteome</keyword>
<feature type="region of interest" description="Disordered" evidence="1">
    <location>
        <begin position="27"/>
        <end position="95"/>
    </location>
</feature>
<dbReference type="Pfam" id="PF02450">
    <property type="entry name" value="LCAT"/>
    <property type="match status" value="2"/>
</dbReference>
<organism evidence="2 3">
    <name type="scientific">Digitaria exilis</name>
    <dbReference type="NCBI Taxonomy" id="1010633"/>
    <lineage>
        <taxon>Eukaryota</taxon>
        <taxon>Viridiplantae</taxon>
        <taxon>Streptophyta</taxon>
        <taxon>Embryophyta</taxon>
        <taxon>Tracheophyta</taxon>
        <taxon>Spermatophyta</taxon>
        <taxon>Magnoliopsida</taxon>
        <taxon>Liliopsida</taxon>
        <taxon>Poales</taxon>
        <taxon>Poaceae</taxon>
        <taxon>PACMAD clade</taxon>
        <taxon>Panicoideae</taxon>
        <taxon>Panicodae</taxon>
        <taxon>Paniceae</taxon>
        <taxon>Anthephorinae</taxon>
        <taxon>Digitaria</taxon>
    </lineage>
</organism>
<gene>
    <name evidence="2" type="ORF">HU200_022541</name>
</gene>
<dbReference type="InterPro" id="IPR029058">
    <property type="entry name" value="AB_hydrolase_fold"/>
</dbReference>
<sequence length="963" mass="103567">METQALLQVQEKGRAYLVDALFTSEGRISPPLANQKTEKEGSGGQKEARAAPCRWDRQRCRRPAMKGRPGRDARGEAADHDRALPRKAAAAAAATEHSSIPLISASKHSKPAPSSFIPFFHRKHTEQSKRSHRFGQSDGHSRPTAPRRHFPAAAGLHPVVLLPAYTCSQLDARLTDEFEPAASAAPSCGGGVLKVKKKGWFRLWKNHTALLEDPALVPCYAELLRLVYDPVAGDYRNVPGVETRVVSFGSTRGFASDDPAMKEGANLFGAPYDFRYAPAPPGEASREFSRFLSRLTLLVEQASERNGGMPVILVTHSFGGFNAHVFLRRSPLPWRGRYIKHFVMASAGAGGAVLLLRFGSSSSSPSPSQPPPTDPLAFVNTSRSFAGKFLVLPSPKVFGHSPLVITRAKNYSAYDIPEYLKANGFSGEEVARYVARVLPVTLDFAAPPAVPMTCVNAIGVPTPEMLVYWDGEFDKEEPDEVVYGDGDGVTNIASLLAVDTLIGADPEQGYFKSVLIRNTSHGGVITDDFALHRLVDEVLEANLSCRWGGSALSAEARAYSVGWDAGHAAAQLLVVLLVWAWPFLVGSSPLACGAPAGGLHPVVLLPGYGCSQLDARLTDEFELASSAPSCGGGVLRGKEGWFRLWQNQTALQEDPALAPCYAELLRLVYDPVAGDYRNVPGVETRVVSFGGTSGFGSDDPASKEGENLFGAPYDFRYAPAPPGVASRDERNGGMPVILVTHSLGGINTNVFLNRTPLAWLRRYVKRFVMVSTGAGGGVFLLQFGNSSSPAGITSRSFASAFSALPSPKVFGHAPLVVTPAKNYTAYDIPEYLKANGFSDEEVARYVARVLPVTLGFAAPPVVPMTCVNGIGVPTPEMLVYRNDGEFGAKPDEVVYGDGDGGINIASMLALDTLIGADPEQDYFKSVGFATRVTLAPSRTILLSSVWWMRFLKQVVPLFRTGVL</sequence>
<protein>
    <submittedName>
        <fullName evidence="2">Uncharacterized protein</fullName>
    </submittedName>
</protein>
<name>A0A835C6D0_9POAL</name>
<dbReference type="AlphaFoldDB" id="A0A835C6D0"/>
<dbReference type="EMBL" id="JACEFO010001675">
    <property type="protein sequence ID" value="KAF8722233.1"/>
    <property type="molecule type" value="Genomic_DNA"/>
</dbReference>
<dbReference type="OrthoDB" id="190846at2759"/>
<dbReference type="PANTHER" id="PTHR11440">
    <property type="entry name" value="LECITHIN-CHOLESTEROL ACYLTRANSFERASE-RELATED"/>
    <property type="match status" value="1"/>
</dbReference>
<evidence type="ECO:0000313" key="3">
    <source>
        <dbReference type="Proteomes" id="UP000636709"/>
    </source>
</evidence>
<feature type="region of interest" description="Disordered" evidence="1">
    <location>
        <begin position="125"/>
        <end position="148"/>
    </location>
</feature>
<comment type="caution">
    <text evidence="2">The sequence shown here is derived from an EMBL/GenBank/DDBJ whole genome shotgun (WGS) entry which is preliminary data.</text>
</comment>
<dbReference type="SUPFAM" id="SSF53474">
    <property type="entry name" value="alpha/beta-Hydrolases"/>
    <property type="match status" value="2"/>
</dbReference>
<proteinExistence type="predicted"/>
<dbReference type="GO" id="GO:0006629">
    <property type="term" value="P:lipid metabolic process"/>
    <property type="evidence" value="ECO:0007669"/>
    <property type="project" value="InterPro"/>
</dbReference>
<dbReference type="InterPro" id="IPR003386">
    <property type="entry name" value="LACT/PDAT_acylTrfase"/>
</dbReference>
<feature type="compositionally biased region" description="Basic and acidic residues" evidence="1">
    <location>
        <begin position="69"/>
        <end position="84"/>
    </location>
</feature>
<reference evidence="2" key="1">
    <citation type="submission" date="2020-07" db="EMBL/GenBank/DDBJ databases">
        <title>Genome sequence and genetic diversity analysis of an under-domesticated orphan crop, white fonio (Digitaria exilis).</title>
        <authorList>
            <person name="Bennetzen J.L."/>
            <person name="Chen S."/>
            <person name="Ma X."/>
            <person name="Wang X."/>
            <person name="Yssel A.E.J."/>
            <person name="Chaluvadi S.R."/>
            <person name="Johnson M."/>
            <person name="Gangashetty P."/>
            <person name="Hamidou F."/>
            <person name="Sanogo M.D."/>
            <person name="Zwaenepoel A."/>
            <person name="Wallace J."/>
            <person name="Van De Peer Y."/>
            <person name="Van Deynze A."/>
        </authorList>
    </citation>
    <scope>NUCLEOTIDE SEQUENCE</scope>
    <source>
        <tissue evidence="2">Leaves</tissue>
    </source>
</reference>
<accession>A0A835C6D0</accession>
<dbReference type="Proteomes" id="UP000636709">
    <property type="component" value="Unassembled WGS sequence"/>
</dbReference>